<evidence type="ECO:0000313" key="12">
    <source>
        <dbReference type="EMBL" id="SMB94555.1"/>
    </source>
</evidence>
<evidence type="ECO:0000313" key="13">
    <source>
        <dbReference type="Proteomes" id="UP000192569"/>
    </source>
</evidence>
<evidence type="ECO:0000256" key="10">
    <source>
        <dbReference type="RuleBase" id="RU000481"/>
    </source>
</evidence>
<comment type="caution">
    <text evidence="9">Lacks conserved residue(s) required for the propagation of feature annotation.</text>
</comment>
<evidence type="ECO:0000256" key="4">
    <source>
        <dbReference type="ARBA" id="ARBA00018052"/>
    </source>
</evidence>
<name>A0A1W1VME2_9FIRM</name>
<comment type="similarity">
    <text evidence="9">Belongs to the class-I pyridoxal-phosphate-dependent aminotransferase family. LL-diaminopimelate aminotransferase subfamily.</text>
</comment>
<feature type="binding site" evidence="9">
    <location>
        <position position="176"/>
    </location>
    <ligand>
        <name>substrate</name>
    </ligand>
</feature>
<dbReference type="OrthoDB" id="9803354at2"/>
<evidence type="ECO:0000256" key="9">
    <source>
        <dbReference type="HAMAP-Rule" id="MF_01642"/>
    </source>
</evidence>
<keyword evidence="7 9" id="KW-0663">Pyridoxal phosphate</keyword>
<dbReference type="InterPro" id="IPR004839">
    <property type="entry name" value="Aminotransferase_I/II_large"/>
</dbReference>
<dbReference type="InterPro" id="IPR050881">
    <property type="entry name" value="LL-DAP_aminotransferase"/>
</dbReference>
<dbReference type="UniPathway" id="UPA00034">
    <property type="reaction ID" value="UER00466"/>
</dbReference>
<dbReference type="Proteomes" id="UP000192569">
    <property type="component" value="Chromosome I"/>
</dbReference>
<feature type="binding site" evidence="9">
    <location>
        <position position="13"/>
    </location>
    <ligand>
        <name>substrate</name>
    </ligand>
</feature>
<dbReference type="EMBL" id="LT838272">
    <property type="protein sequence ID" value="SMB94555.1"/>
    <property type="molecule type" value="Genomic_DNA"/>
</dbReference>
<evidence type="ECO:0000256" key="3">
    <source>
        <dbReference type="ARBA" id="ARBA00013138"/>
    </source>
</evidence>
<dbReference type="NCBIfam" id="NF006756">
    <property type="entry name" value="PRK09276.1"/>
    <property type="match status" value="1"/>
</dbReference>
<feature type="binding site" evidence="9">
    <location>
        <position position="38"/>
    </location>
    <ligand>
        <name>substrate</name>
    </ligand>
</feature>
<keyword evidence="13" id="KW-1185">Reference proteome</keyword>
<dbReference type="CDD" id="cd00609">
    <property type="entry name" value="AAT_like"/>
    <property type="match status" value="1"/>
</dbReference>
<dbReference type="PROSITE" id="PS00105">
    <property type="entry name" value="AA_TRANSFER_CLASS_1"/>
    <property type="match status" value="1"/>
</dbReference>
<dbReference type="InterPro" id="IPR019881">
    <property type="entry name" value="DAP-NH2Trfase_DapL_Desulfo"/>
</dbReference>
<dbReference type="PANTHER" id="PTHR42832">
    <property type="entry name" value="AMINO ACID AMINOTRANSFERASE"/>
    <property type="match status" value="1"/>
</dbReference>
<evidence type="ECO:0000259" key="11">
    <source>
        <dbReference type="Pfam" id="PF00155"/>
    </source>
</evidence>
<feature type="domain" description="Aminotransferase class I/classII large" evidence="11">
    <location>
        <begin position="31"/>
        <end position="381"/>
    </location>
</feature>
<dbReference type="STRING" id="698762.SAMN00808754_1061"/>
<dbReference type="InterPro" id="IPR019942">
    <property type="entry name" value="DapL/ALD1"/>
</dbReference>
<feature type="binding site" evidence="9">
    <location>
        <position position="126"/>
    </location>
    <ligand>
        <name>pyridoxal 5'-phosphate</name>
        <dbReference type="ChEBI" id="CHEBI:597326"/>
    </ligand>
</feature>
<feature type="modified residue" description="N6-(pyridoxal phosphate)lysine" evidence="9">
    <location>
        <position position="238"/>
    </location>
</feature>
<dbReference type="EC" id="2.6.1.83" evidence="3 9"/>
<evidence type="ECO:0000256" key="7">
    <source>
        <dbReference type="ARBA" id="ARBA00022898"/>
    </source>
</evidence>
<feature type="binding site" evidence="9">
    <location>
        <position position="207"/>
    </location>
    <ligand>
        <name>pyridoxal 5'-phosphate</name>
        <dbReference type="ChEBI" id="CHEBI:597326"/>
    </ligand>
</feature>
<dbReference type="RefSeq" id="WP_084664550.1">
    <property type="nucleotide sequence ID" value="NZ_LT838272.1"/>
</dbReference>
<dbReference type="AlphaFoldDB" id="A0A1W1VME2"/>
<feature type="binding site" evidence="9">
    <location>
        <position position="246"/>
    </location>
    <ligand>
        <name>pyridoxal 5'-phosphate</name>
        <dbReference type="ChEBI" id="CHEBI:597326"/>
    </ligand>
</feature>
<reference evidence="12 13" key="1">
    <citation type="submission" date="2017-04" db="EMBL/GenBank/DDBJ databases">
        <authorList>
            <person name="Afonso C.L."/>
            <person name="Miller P.J."/>
            <person name="Scott M.A."/>
            <person name="Spackman E."/>
            <person name="Goraichik I."/>
            <person name="Dimitrov K.M."/>
            <person name="Suarez D.L."/>
            <person name="Swayne D.E."/>
        </authorList>
    </citation>
    <scope>NUCLEOTIDE SEQUENCE [LARGE SCALE GENOMIC DNA]</scope>
    <source>
        <strain evidence="12 13">ToBE</strain>
    </source>
</reference>
<evidence type="ECO:0000256" key="2">
    <source>
        <dbReference type="ARBA" id="ARBA00004982"/>
    </source>
</evidence>
<evidence type="ECO:0000256" key="1">
    <source>
        <dbReference type="ARBA" id="ARBA00001933"/>
    </source>
</evidence>
<dbReference type="Gene3D" id="3.90.1150.10">
    <property type="entry name" value="Aspartate Aminotransferase, domain 1"/>
    <property type="match status" value="1"/>
</dbReference>
<dbReference type="InterPro" id="IPR015422">
    <property type="entry name" value="PyrdxlP-dep_Trfase_small"/>
</dbReference>
<feature type="binding site" evidence="9">
    <location>
        <position position="364"/>
    </location>
    <ligand>
        <name>substrate</name>
    </ligand>
</feature>
<dbReference type="NCBIfam" id="TIGR03540">
    <property type="entry name" value="DapC_direct"/>
    <property type="match status" value="1"/>
</dbReference>
<protein>
    <recommendedName>
        <fullName evidence="4 9">LL-diaminopimelate aminotransferase</fullName>
        <shortName evidence="9">DAP-AT</shortName>
        <shortName evidence="9">DAP-aminotransferase</shortName>
        <shortName evidence="9">LL-DAP-aminotransferase</shortName>
        <ecNumber evidence="3 9">2.6.1.83</ecNumber>
    </recommendedName>
</protein>
<keyword evidence="5 9" id="KW-0032">Aminotransferase</keyword>
<dbReference type="Gene3D" id="3.40.640.10">
    <property type="entry name" value="Type I PLP-dependent aspartate aminotransferase-like (Major domain)"/>
    <property type="match status" value="1"/>
</dbReference>
<sequence>MELSQRLQKIPPYLFARIEKKIEEARERGVDIISLGIGDPDLPTPGHIIDKLAEEARNPENHRYPTSVGLLSFREAVANWYRERYGVELDPRTEVVSLIGSKEGIAHISFCYVNPGDINLVPDPGYPVYGLGTLLSGGEPYIMPLKEENGYLPDLAAIPHDVAKRAKLMFLNYPNNPTGAVVQPRFFQEVVEFAKSYDIIVCHDAAYSEITFDGYRAPSFLATPGAKEVGIEFNSLSKPYNMTGWRLGWACGRHDVIEALGRLKSNLDSGVFQAIQYAGITALTGPQDSLEEVRRVYQSRRDLVVDGLNALGWHLNKPLGTFYVWAPVPAGYTSESFAETLLEKAGVIVTPGNGYGRYGEGYFRIALTISEERIKEALDRLKRALGRVKFS</sequence>
<proteinExistence type="inferred from homology"/>
<organism evidence="12 13">
    <name type="scientific">Thermanaeromonas toyohensis ToBE</name>
    <dbReference type="NCBI Taxonomy" id="698762"/>
    <lineage>
        <taxon>Bacteria</taxon>
        <taxon>Bacillati</taxon>
        <taxon>Bacillota</taxon>
        <taxon>Clostridia</taxon>
        <taxon>Neomoorellales</taxon>
        <taxon>Neomoorellaceae</taxon>
        <taxon>Thermanaeromonas</taxon>
    </lineage>
</organism>
<dbReference type="SUPFAM" id="SSF53383">
    <property type="entry name" value="PLP-dependent transferases"/>
    <property type="match status" value="1"/>
</dbReference>
<comment type="subunit">
    <text evidence="9">Homodimer.</text>
</comment>
<evidence type="ECO:0000256" key="5">
    <source>
        <dbReference type="ARBA" id="ARBA00022576"/>
    </source>
</evidence>
<dbReference type="InterPro" id="IPR015424">
    <property type="entry name" value="PyrdxlP-dep_Trfase"/>
</dbReference>
<dbReference type="PANTHER" id="PTHR42832:SF3">
    <property type="entry name" value="L-GLUTAMINE--4-(METHYLSULFANYL)-2-OXOBUTANOATE AMINOTRANSFERASE"/>
    <property type="match status" value="1"/>
</dbReference>
<comment type="pathway">
    <text evidence="2 9">Amino-acid biosynthesis; L-lysine biosynthesis via DAP pathway; LL-2,6-diaminopimelate from (S)-tetrahydrodipicolinate (aminotransferase route): step 1/1.</text>
</comment>
<keyword evidence="6 9" id="KW-0808">Transferase</keyword>
<feature type="binding site" evidence="9">
    <location>
        <begin position="235"/>
        <end position="237"/>
    </location>
    <ligand>
        <name>pyridoxal 5'-phosphate</name>
        <dbReference type="ChEBI" id="CHEBI:597326"/>
    </ligand>
</feature>
<evidence type="ECO:0000256" key="6">
    <source>
        <dbReference type="ARBA" id="ARBA00022679"/>
    </source>
</evidence>
<dbReference type="Pfam" id="PF00155">
    <property type="entry name" value="Aminotran_1_2"/>
    <property type="match status" value="1"/>
</dbReference>
<feature type="binding site" evidence="9">
    <location>
        <position position="176"/>
    </location>
    <ligand>
        <name>pyridoxal 5'-phosphate</name>
        <dbReference type="ChEBI" id="CHEBI:597326"/>
    </ligand>
</feature>
<dbReference type="InterPro" id="IPR004838">
    <property type="entry name" value="NHTrfase_class1_PyrdxlP-BS"/>
</dbReference>
<gene>
    <name evidence="9" type="primary">dapL</name>
    <name evidence="12" type="ORF">SAMN00808754_1061</name>
</gene>
<dbReference type="GO" id="GO:0033362">
    <property type="term" value="P:lysine biosynthetic process via diaminopimelate, diaminopimelate-aminotransferase pathway"/>
    <property type="evidence" value="ECO:0007669"/>
    <property type="project" value="UniProtKB-UniRule"/>
</dbReference>
<comment type="cofactor">
    <cofactor evidence="1 9 10">
        <name>pyridoxal 5'-phosphate</name>
        <dbReference type="ChEBI" id="CHEBI:597326"/>
    </cofactor>
</comment>
<comment type="function">
    <text evidence="9">Involved in the synthesis of meso-diaminopimelate (m-DAP or DL-DAP), required for both lysine and peptidoglycan biosynthesis. Catalyzes the direct conversion of tetrahydrodipicolinate to LL-diaminopimelate.</text>
</comment>
<dbReference type="InterPro" id="IPR015421">
    <property type="entry name" value="PyrdxlP-dep_Trfase_major"/>
</dbReference>
<dbReference type="HAMAP" id="MF_01642">
    <property type="entry name" value="DapL_aminotrans_1"/>
    <property type="match status" value="1"/>
</dbReference>
<feature type="binding site" evidence="9">
    <location>
        <position position="126"/>
    </location>
    <ligand>
        <name>substrate</name>
    </ligand>
</feature>
<dbReference type="GO" id="GO:0010285">
    <property type="term" value="F:L,L-diaminopimelate aminotransferase activity"/>
    <property type="evidence" value="ECO:0007669"/>
    <property type="project" value="UniProtKB-UniRule"/>
</dbReference>
<dbReference type="GO" id="GO:0030170">
    <property type="term" value="F:pyridoxal phosphate binding"/>
    <property type="evidence" value="ECO:0007669"/>
    <property type="project" value="UniProtKB-UniRule"/>
</dbReference>
<accession>A0A1W1VME2</accession>
<comment type="catalytic activity">
    <reaction evidence="8 9">
        <text>(2S,6S)-2,6-diaminopimelate + 2-oxoglutarate = (S)-2,3,4,5-tetrahydrodipicolinate + L-glutamate + H2O + H(+)</text>
        <dbReference type="Rhea" id="RHEA:23988"/>
        <dbReference type="ChEBI" id="CHEBI:15377"/>
        <dbReference type="ChEBI" id="CHEBI:15378"/>
        <dbReference type="ChEBI" id="CHEBI:16810"/>
        <dbReference type="ChEBI" id="CHEBI:16845"/>
        <dbReference type="ChEBI" id="CHEBI:29985"/>
        <dbReference type="ChEBI" id="CHEBI:57609"/>
        <dbReference type="EC" id="2.6.1.83"/>
    </reaction>
</comment>
<evidence type="ECO:0000256" key="8">
    <source>
        <dbReference type="ARBA" id="ARBA00051934"/>
    </source>
</evidence>